<evidence type="ECO:0000313" key="4">
    <source>
        <dbReference type="Proteomes" id="UP000246099"/>
    </source>
</evidence>
<feature type="domain" description="Glycosyltransferase subfamily 4-like N-terminal" evidence="2">
    <location>
        <begin position="18"/>
        <end position="184"/>
    </location>
</feature>
<dbReference type="Proteomes" id="UP000246099">
    <property type="component" value="Chromosome"/>
</dbReference>
<dbReference type="PANTHER" id="PTHR45947:SF3">
    <property type="entry name" value="SULFOQUINOVOSYL TRANSFERASE SQD2"/>
    <property type="match status" value="1"/>
</dbReference>
<dbReference type="RefSeq" id="WP_119077395.1">
    <property type="nucleotide sequence ID" value="NZ_CP029600.1"/>
</dbReference>
<evidence type="ECO:0000259" key="2">
    <source>
        <dbReference type="Pfam" id="PF13439"/>
    </source>
</evidence>
<dbReference type="Pfam" id="PF00534">
    <property type="entry name" value="Glycos_transf_1"/>
    <property type="match status" value="1"/>
</dbReference>
<dbReference type="SUPFAM" id="SSF53756">
    <property type="entry name" value="UDP-Glycosyltransferase/glycogen phosphorylase"/>
    <property type="match status" value="1"/>
</dbReference>
<proteinExistence type="predicted"/>
<reference evidence="3 4" key="1">
    <citation type="submission" date="2018-05" db="EMBL/GenBank/DDBJ databases">
        <title>Chitinophaga sp. nov., isolated from rhizosphere soil of Alhagi.</title>
        <authorList>
            <person name="Liu Y."/>
        </authorList>
    </citation>
    <scope>NUCLEOTIDE SEQUENCE [LARGE SCALE GENOMIC DNA]</scope>
    <source>
        <strain evidence="3 4">T22</strain>
    </source>
</reference>
<dbReference type="Gene3D" id="3.40.50.2000">
    <property type="entry name" value="Glycogen Phosphorylase B"/>
    <property type="match status" value="2"/>
</dbReference>
<dbReference type="EMBL" id="CP029600">
    <property type="protein sequence ID" value="AWO01180.1"/>
    <property type="molecule type" value="Genomic_DNA"/>
</dbReference>
<dbReference type="Pfam" id="PF13439">
    <property type="entry name" value="Glyco_transf_4"/>
    <property type="match status" value="1"/>
</dbReference>
<evidence type="ECO:0000259" key="1">
    <source>
        <dbReference type="Pfam" id="PF00534"/>
    </source>
</evidence>
<name>A0ABM6WAZ4_9BACT</name>
<dbReference type="InterPro" id="IPR001296">
    <property type="entry name" value="Glyco_trans_1"/>
</dbReference>
<dbReference type="PANTHER" id="PTHR45947">
    <property type="entry name" value="SULFOQUINOVOSYL TRANSFERASE SQD2"/>
    <property type="match status" value="1"/>
</dbReference>
<dbReference type="InterPro" id="IPR050194">
    <property type="entry name" value="Glycosyltransferase_grp1"/>
</dbReference>
<evidence type="ECO:0000313" key="3">
    <source>
        <dbReference type="EMBL" id="AWO01180.1"/>
    </source>
</evidence>
<evidence type="ECO:0008006" key="5">
    <source>
        <dbReference type="Google" id="ProtNLM"/>
    </source>
</evidence>
<sequence length="372" mass="42110">MTILHICSDYAKQSIYNNLVTSLGRQGHYQIVYVPVRTAYEVGLYQNSTLENTVYHYAHILKKYHRLLFHLKIRTVLKDLASRTDPSAVDIVHAHFLFSDGAVALRLKQQYGKPYIVAVRNTDINIFFRYMKHLKGLAYKILREAKQIIFLSPSYQEKLLNDILPSSVARAIKNKCIVVPNGADEFWFDHMHERRELTTDTLRLLYVGDFSVNKNIPSIISAAKRLATVRPVQLIILGGGGNGDKTVKTAAIAEKALVTLLPRTSDKNELLEQYRKADIFVMPSLFETFGIVYIEAMSQGLPVIYTESQGIDGYFPEGQIGYHVNPHNVQDIADKINAIAGNYAQMAAGATQAAEKFRWCKIADTYTRIYKS</sequence>
<dbReference type="InterPro" id="IPR028098">
    <property type="entry name" value="Glyco_trans_4-like_N"/>
</dbReference>
<keyword evidence="4" id="KW-1185">Reference proteome</keyword>
<gene>
    <name evidence="3" type="ORF">DLD77_05480</name>
</gene>
<organism evidence="3 4">
    <name type="scientific">Chitinophaga alhagiae</name>
    <dbReference type="NCBI Taxonomy" id="2203219"/>
    <lineage>
        <taxon>Bacteria</taxon>
        <taxon>Pseudomonadati</taxon>
        <taxon>Bacteroidota</taxon>
        <taxon>Chitinophagia</taxon>
        <taxon>Chitinophagales</taxon>
        <taxon>Chitinophagaceae</taxon>
        <taxon>Chitinophaga</taxon>
    </lineage>
</organism>
<accession>A0ABM6WAZ4</accession>
<protein>
    <recommendedName>
        <fullName evidence="5">Glycosyltransferase family 4 protein</fullName>
    </recommendedName>
</protein>
<feature type="domain" description="Glycosyl transferase family 1" evidence="1">
    <location>
        <begin position="194"/>
        <end position="345"/>
    </location>
</feature>